<evidence type="ECO:0000259" key="2">
    <source>
        <dbReference type="PROSITE" id="PS50110"/>
    </source>
</evidence>
<evidence type="ECO:0000313" key="5">
    <source>
        <dbReference type="Proteomes" id="UP000094769"/>
    </source>
</evidence>
<dbReference type="PIRSF" id="PIRSF036883">
    <property type="entry name" value="RR_HD-GYP_mod"/>
    <property type="match status" value="1"/>
</dbReference>
<dbReference type="InterPro" id="IPR014626">
    <property type="entry name" value="Sig_transdc_resp-reg_put"/>
</dbReference>
<dbReference type="RefSeq" id="WP_069124934.1">
    <property type="nucleotide sequence ID" value="NZ_MARB01000012.1"/>
</dbReference>
<gene>
    <name evidence="4" type="ORF">CODIS_23550</name>
</gene>
<accession>A0A7Z0VL45</accession>
<dbReference type="CDD" id="cd00077">
    <property type="entry name" value="HDc"/>
    <property type="match status" value="1"/>
</dbReference>
<dbReference type="InterPro" id="IPR001789">
    <property type="entry name" value="Sig_transdc_resp-reg_receiver"/>
</dbReference>
<feature type="domain" description="HDOD" evidence="3">
    <location>
        <begin position="143"/>
        <end position="340"/>
    </location>
</feature>
<dbReference type="GO" id="GO:0000160">
    <property type="term" value="P:phosphorelay signal transduction system"/>
    <property type="evidence" value="ECO:0007669"/>
    <property type="project" value="InterPro"/>
</dbReference>
<reference evidence="4 5" key="1">
    <citation type="submission" date="2016-06" db="EMBL/GenBank/DDBJ databases">
        <title>Genome sequence of endosymbiont of Candidatus Endolucinida thiodiazotropha.</title>
        <authorList>
            <person name="Poehlein A."/>
            <person name="Koenig S."/>
            <person name="Heiden S.E."/>
            <person name="Thuermer A."/>
            <person name="Voget S."/>
            <person name="Daniel R."/>
            <person name="Markert S."/>
            <person name="Gros O."/>
            <person name="Schweder T."/>
        </authorList>
    </citation>
    <scope>NUCLEOTIDE SEQUENCE [LARGE SCALE GENOMIC DNA]</scope>
    <source>
        <strain evidence="4 5">COS</strain>
    </source>
</reference>
<proteinExistence type="predicted"/>
<sequence length="402" mass="44907">MHTETHAILFVDSDSNQLQSLKRTLREFRDKWQLHYAEDAQQALEIMQQAAVDIVVSETQLAGMPGSELLKEIKLHYPSTTRLLFSGQAMRPPAQEVVHHTHQFIAKPCSSDELINILHRVFHLRSLLSNPSIEEMISSLGTLPSLPSTYQQMITALQSDTASVQDIGKIVAQDIGMSAKILQMVNSAFFGLPQQVASPERAVTLLGIEAASNLALTAGVFSQLEPDVMKEFHLEQLWQHSLLVSGLVQRLSQAAGMDQQQRQLPIMAGLMHDLGKLLLATHNSAEYRRIVQQAGRDNAPLYEIESESLWCSHATVGAYLMGLWGLPFSAVEAVALHHTAEEQSRERLDCLLVYAANLLVNGFKNTRYNDYYSTERLEALLTADEFSKWRSITEEYLNGKAA</sequence>
<feature type="domain" description="Response regulatory" evidence="2">
    <location>
        <begin position="7"/>
        <end position="122"/>
    </location>
</feature>
<keyword evidence="5" id="KW-1185">Reference proteome</keyword>
<dbReference type="Pfam" id="PF00072">
    <property type="entry name" value="Response_reg"/>
    <property type="match status" value="1"/>
</dbReference>
<dbReference type="Gene3D" id="1.10.3210.10">
    <property type="entry name" value="Hypothetical protein af1432"/>
    <property type="match status" value="1"/>
</dbReference>
<dbReference type="PROSITE" id="PS50110">
    <property type="entry name" value="RESPONSE_REGULATORY"/>
    <property type="match status" value="1"/>
</dbReference>
<dbReference type="SUPFAM" id="SSF52172">
    <property type="entry name" value="CheY-like"/>
    <property type="match status" value="1"/>
</dbReference>
<dbReference type="EMBL" id="MARB01000012">
    <property type="protein sequence ID" value="ODJ87380.1"/>
    <property type="molecule type" value="Genomic_DNA"/>
</dbReference>
<dbReference type="Proteomes" id="UP000094769">
    <property type="component" value="Unassembled WGS sequence"/>
</dbReference>
<dbReference type="InterPro" id="IPR003607">
    <property type="entry name" value="HD/PDEase_dom"/>
</dbReference>
<dbReference type="SUPFAM" id="SSF109604">
    <property type="entry name" value="HD-domain/PDEase-like"/>
    <property type="match status" value="1"/>
</dbReference>
<dbReference type="PROSITE" id="PS51833">
    <property type="entry name" value="HDOD"/>
    <property type="match status" value="1"/>
</dbReference>
<evidence type="ECO:0000256" key="1">
    <source>
        <dbReference type="PROSITE-ProRule" id="PRU00169"/>
    </source>
</evidence>
<comment type="caution">
    <text evidence="4">The sequence shown here is derived from an EMBL/GenBank/DDBJ whole genome shotgun (WGS) entry which is preliminary data.</text>
</comment>
<dbReference type="PANTHER" id="PTHR33525">
    <property type="match status" value="1"/>
</dbReference>
<evidence type="ECO:0000259" key="3">
    <source>
        <dbReference type="PROSITE" id="PS51833"/>
    </source>
</evidence>
<dbReference type="Gene3D" id="3.40.50.2300">
    <property type="match status" value="1"/>
</dbReference>
<dbReference type="AlphaFoldDB" id="A0A7Z0VL45"/>
<dbReference type="SMART" id="SM00448">
    <property type="entry name" value="REC"/>
    <property type="match status" value="1"/>
</dbReference>
<protein>
    <submittedName>
        <fullName evidence="4">Response regulator FixJ</fullName>
    </submittedName>
</protein>
<dbReference type="PANTHER" id="PTHR33525:SF3">
    <property type="entry name" value="RIBONUCLEASE Y"/>
    <property type="match status" value="1"/>
</dbReference>
<dbReference type="Pfam" id="PF08668">
    <property type="entry name" value="HDOD"/>
    <property type="match status" value="1"/>
</dbReference>
<dbReference type="InterPro" id="IPR052340">
    <property type="entry name" value="RNase_Y/CdgJ"/>
</dbReference>
<comment type="caution">
    <text evidence="1">Lacks conserved residue(s) required for the propagation of feature annotation.</text>
</comment>
<evidence type="ECO:0000313" key="4">
    <source>
        <dbReference type="EMBL" id="ODJ87380.1"/>
    </source>
</evidence>
<dbReference type="InterPro" id="IPR013976">
    <property type="entry name" value="HDOD"/>
</dbReference>
<dbReference type="InterPro" id="IPR011006">
    <property type="entry name" value="CheY-like_superfamily"/>
</dbReference>
<organism evidence="4 5">
    <name type="scientific">Candidatus Thiodiazotropha endolucinida</name>
    <dbReference type="NCBI Taxonomy" id="1655433"/>
    <lineage>
        <taxon>Bacteria</taxon>
        <taxon>Pseudomonadati</taxon>
        <taxon>Pseudomonadota</taxon>
        <taxon>Gammaproteobacteria</taxon>
        <taxon>Chromatiales</taxon>
        <taxon>Sedimenticolaceae</taxon>
        <taxon>Candidatus Thiodiazotropha</taxon>
    </lineage>
</organism>
<name>A0A7Z0VL45_9GAMM</name>